<keyword evidence="3" id="KW-1185">Reference proteome</keyword>
<accession>A0A9P7H148</accession>
<proteinExistence type="predicted"/>
<reference evidence="2" key="1">
    <citation type="submission" date="2021-04" db="EMBL/GenBank/DDBJ databases">
        <title>Draft genome of Fusarium avenaceum strain F156N33, isolated from an atmospheric sample in Virginia.</title>
        <authorList>
            <person name="Yang S."/>
            <person name="Vinatzer B.A."/>
            <person name="Coleman J."/>
        </authorList>
    </citation>
    <scope>NUCLEOTIDE SEQUENCE</scope>
    <source>
        <strain evidence="2">F156N33</strain>
    </source>
</reference>
<dbReference type="Gene3D" id="1.25.40.10">
    <property type="entry name" value="Tetratricopeptide repeat domain"/>
    <property type="match status" value="1"/>
</dbReference>
<feature type="non-terminal residue" evidence="2">
    <location>
        <position position="1"/>
    </location>
</feature>
<evidence type="ECO:0000313" key="3">
    <source>
        <dbReference type="Proteomes" id="UP000782241"/>
    </source>
</evidence>
<feature type="region of interest" description="Disordered" evidence="1">
    <location>
        <begin position="1"/>
        <end position="25"/>
    </location>
</feature>
<protein>
    <submittedName>
        <fullName evidence="2">Uncharacterized protein</fullName>
    </submittedName>
</protein>
<evidence type="ECO:0000313" key="2">
    <source>
        <dbReference type="EMBL" id="KAG5659165.1"/>
    </source>
</evidence>
<evidence type="ECO:0000256" key="1">
    <source>
        <dbReference type="SAM" id="MobiDB-lite"/>
    </source>
</evidence>
<gene>
    <name evidence="2" type="ORF">KAF25_000367</name>
</gene>
<sequence length="928" mass="107487">MLPSAQDIIDARMGLSENRSRGRDPTDIAHLVYGPQPGKQHRLWIKDRILEPQTLSHFLEFTMTGNLPGDRLTPRPLLTPEEVDLLKTPASEWAPTPHNQQTRSTLDWMVTRIGSGEDSSRLYGIAKELHAMKSRLWEGIPPLSERRWQELRLDEPENFTSACSYFAMVIDVFAYLNNLRTKGALRQTFNLIWDHLRVYEQALNAKRREDSTDGAYQEVSVTGLWYSYIRAHYDLICENAHHWVTEHIDQIREPIVHELAHHHPDNPNQYDHKQRDLRSKLDDLNENTFKADFMIFMPTDGYKGDRLPAKDTDLLTPAHMKELRTEPITSSANMMWRVADYTERVKYLGRKEMREHCEREDYRSWGDVPNNDPEKLLLLTISLIDAQRMARHELRGLPQPPEVDRWIEYTRLQKNFGLGFVAYRLCHDYEPATWDLFKRTFEADVADWGRGKVNINDIRRACEIHWIDGHENDIADGDIEAAKKHFNTLPELPVQKRVFLAIDESTMKSFLAPTVNNQRSVLAVDVKYEPGQEENVESPGYQGTLRILCSLLWDELGAMLIMQSTFPQSLWPMATSNPEMIYVGTKLTPVLKFPSYQETLRWEIARYLVPKRVLDKRAKLVVEDYYIQACFALSQCVLHRITGNLDKAASSLDPIQDITPMDRRMHSAIGYSAIQSSLNCIQVEDLSTAETLLEDWKPSDEHPSLLEQTVMFRKHMILGRILRFKGTFRESLMHLAKAQEVAKRHDKLNFDEDLRDLICDQADTLRELDEPEPAERWLREEIDRRDRDCIPGNTYRLKLTLAEVLFAQKRFDEAERICLGVKSQPGLLKLDSLRLQITMAKIQDSKCDKEGALRYWTEAMKEVGKFHLTNGYTTRIIILSIRDSLSGTDEAEMMETTSLQQVNVLGENAKPGGTKYWIGGLDHWARFK</sequence>
<dbReference type="EMBL" id="JAGPUO010000012">
    <property type="protein sequence ID" value="KAG5659165.1"/>
    <property type="molecule type" value="Genomic_DNA"/>
</dbReference>
<dbReference type="Proteomes" id="UP000782241">
    <property type="component" value="Unassembled WGS sequence"/>
</dbReference>
<name>A0A9P7H148_9HYPO</name>
<comment type="caution">
    <text evidence="2">The sequence shown here is derived from an EMBL/GenBank/DDBJ whole genome shotgun (WGS) entry which is preliminary data.</text>
</comment>
<dbReference type="SUPFAM" id="SSF48452">
    <property type="entry name" value="TPR-like"/>
    <property type="match status" value="1"/>
</dbReference>
<dbReference type="InterPro" id="IPR011990">
    <property type="entry name" value="TPR-like_helical_dom_sf"/>
</dbReference>
<dbReference type="AlphaFoldDB" id="A0A9P7H148"/>
<organism evidence="2 3">
    <name type="scientific">Fusarium avenaceum</name>
    <dbReference type="NCBI Taxonomy" id="40199"/>
    <lineage>
        <taxon>Eukaryota</taxon>
        <taxon>Fungi</taxon>
        <taxon>Dikarya</taxon>
        <taxon>Ascomycota</taxon>
        <taxon>Pezizomycotina</taxon>
        <taxon>Sordariomycetes</taxon>
        <taxon>Hypocreomycetidae</taxon>
        <taxon>Hypocreales</taxon>
        <taxon>Nectriaceae</taxon>
        <taxon>Fusarium</taxon>
        <taxon>Fusarium tricinctum species complex</taxon>
    </lineage>
</organism>